<evidence type="ECO:0000313" key="4">
    <source>
        <dbReference type="Proteomes" id="UP000239388"/>
    </source>
</evidence>
<evidence type="ECO:0000259" key="2">
    <source>
        <dbReference type="Pfam" id="PF13248"/>
    </source>
</evidence>
<proteinExistence type="predicted"/>
<dbReference type="InterPro" id="IPR059113">
    <property type="entry name" value="Znf_ribbon"/>
</dbReference>
<dbReference type="Pfam" id="PF13248">
    <property type="entry name" value="Zn_ribbon_3"/>
    <property type="match status" value="1"/>
</dbReference>
<sequence>MVMTVYSCPECRKSVSDQAKLCPHCGLPIDSEQIAKMKDAGNQQLKFTGIAFGGFVLLLLVICSGVFSSPSRVRENYTLAEQLGVIAGNSDSATVQQYDRSLKLLSRRFSESESLIASKTIRAQEILASKGVNCSLNQIMAEMEYVTDDGTLGISYAEMLATQIALKTNP</sequence>
<feature type="domain" description="Putative zinc-ribbon" evidence="2">
    <location>
        <begin position="6"/>
        <end position="29"/>
    </location>
</feature>
<dbReference type="EMBL" id="PUIB01000003">
    <property type="protein sequence ID" value="PQO42651.1"/>
    <property type="molecule type" value="Genomic_DNA"/>
</dbReference>
<feature type="transmembrane region" description="Helical" evidence="1">
    <location>
        <begin position="47"/>
        <end position="67"/>
    </location>
</feature>
<keyword evidence="1" id="KW-1133">Transmembrane helix</keyword>
<dbReference type="Proteomes" id="UP000239388">
    <property type="component" value="Unassembled WGS sequence"/>
</dbReference>
<protein>
    <recommendedName>
        <fullName evidence="2">Putative zinc-ribbon domain-containing protein</fullName>
    </recommendedName>
</protein>
<evidence type="ECO:0000256" key="1">
    <source>
        <dbReference type="SAM" id="Phobius"/>
    </source>
</evidence>
<dbReference type="AlphaFoldDB" id="A0A2S8GEH5"/>
<accession>A0A2S8GEH5</accession>
<reference evidence="3 4" key="1">
    <citation type="submission" date="2018-02" db="EMBL/GenBank/DDBJ databases">
        <title>Comparative genomes isolates from brazilian mangrove.</title>
        <authorList>
            <person name="Araujo J.E."/>
            <person name="Taketani R.G."/>
            <person name="Silva M.C.P."/>
            <person name="Loureco M.V."/>
            <person name="Andreote F.D."/>
        </authorList>
    </citation>
    <scope>NUCLEOTIDE SEQUENCE [LARGE SCALE GENOMIC DNA]</scope>
    <source>
        <strain evidence="3 4">NAP PRIS-MGV</strain>
    </source>
</reference>
<keyword evidence="1" id="KW-0472">Membrane</keyword>
<gene>
    <name evidence="3" type="ORF">C5Y98_02090</name>
</gene>
<evidence type="ECO:0000313" key="3">
    <source>
        <dbReference type="EMBL" id="PQO42651.1"/>
    </source>
</evidence>
<organism evidence="3 4">
    <name type="scientific">Blastopirellula marina</name>
    <dbReference type="NCBI Taxonomy" id="124"/>
    <lineage>
        <taxon>Bacteria</taxon>
        <taxon>Pseudomonadati</taxon>
        <taxon>Planctomycetota</taxon>
        <taxon>Planctomycetia</taxon>
        <taxon>Pirellulales</taxon>
        <taxon>Pirellulaceae</taxon>
        <taxon>Blastopirellula</taxon>
    </lineage>
</organism>
<name>A0A2S8GEH5_9BACT</name>
<comment type="caution">
    <text evidence="3">The sequence shown here is derived from an EMBL/GenBank/DDBJ whole genome shotgun (WGS) entry which is preliminary data.</text>
</comment>
<keyword evidence="1" id="KW-0812">Transmembrane</keyword>